<feature type="transmembrane region" description="Helical" evidence="2">
    <location>
        <begin position="192"/>
        <end position="212"/>
    </location>
</feature>
<accession>A0A7Y9S2K8</accession>
<dbReference type="AlphaFoldDB" id="A0A7Y9S2K8"/>
<evidence type="ECO:0000313" key="3">
    <source>
        <dbReference type="EMBL" id="NYG60151.1"/>
    </source>
</evidence>
<dbReference type="Proteomes" id="UP000540656">
    <property type="component" value="Unassembled WGS sequence"/>
</dbReference>
<feature type="transmembrane region" description="Helical" evidence="2">
    <location>
        <begin position="232"/>
        <end position="249"/>
    </location>
</feature>
<feature type="transmembrane region" description="Helical" evidence="2">
    <location>
        <begin position="261"/>
        <end position="284"/>
    </location>
</feature>
<name>A0A7Y9S2K8_9ACTN</name>
<organism evidence="3 4">
    <name type="scientific">Nocardioides daedukensis</name>
    <dbReference type="NCBI Taxonomy" id="634462"/>
    <lineage>
        <taxon>Bacteria</taxon>
        <taxon>Bacillati</taxon>
        <taxon>Actinomycetota</taxon>
        <taxon>Actinomycetes</taxon>
        <taxon>Propionibacteriales</taxon>
        <taxon>Nocardioidaceae</taxon>
        <taxon>Nocardioides</taxon>
    </lineage>
</organism>
<evidence type="ECO:0000313" key="4">
    <source>
        <dbReference type="Proteomes" id="UP000540656"/>
    </source>
</evidence>
<comment type="caution">
    <text evidence="3">The sequence shown here is derived from an EMBL/GenBank/DDBJ whole genome shotgun (WGS) entry which is preliminary data.</text>
</comment>
<keyword evidence="2" id="KW-0812">Transmembrane</keyword>
<feature type="region of interest" description="Disordered" evidence="1">
    <location>
        <begin position="111"/>
        <end position="149"/>
    </location>
</feature>
<protein>
    <submittedName>
        <fullName evidence="3">Energy-coupling factor transport system substrate-specific component</fullName>
    </submittedName>
</protein>
<dbReference type="EMBL" id="JACCAA010000001">
    <property type="protein sequence ID" value="NYG60151.1"/>
    <property type="molecule type" value="Genomic_DNA"/>
</dbReference>
<dbReference type="Gene3D" id="1.10.1760.20">
    <property type="match status" value="1"/>
</dbReference>
<feature type="transmembrane region" description="Helical" evidence="2">
    <location>
        <begin position="160"/>
        <end position="180"/>
    </location>
</feature>
<evidence type="ECO:0000256" key="1">
    <source>
        <dbReference type="SAM" id="MobiDB-lite"/>
    </source>
</evidence>
<keyword evidence="4" id="KW-1185">Reference proteome</keyword>
<keyword evidence="2" id="KW-0472">Membrane</keyword>
<sequence>METDPGGLPDGARTPVDGLVASLQEWRAAAGNPAYAEVAARVARARVARGIPEFEARVARTTIYDLFRLGRRRIDTDLLLEVVQALGVDAAGIERWQRAVEKLHRGGSDLSVPLVEPRPESSGEAAGQLTRDAAEASGGEPVPGPAGPTGPRLFLPGSQLLSPIVGMSAVALMVLCLVINQTGNLLTQLLPFVLYLDMIGTAIAAVLLGPWHGALVGLATSFTVIPQTGHEAAYFAVVNVAGALLWGYGVRSGRVRTIARYLLLCCLVGFVCTVLATIVILIVFEGGRSGHGSDNLVVALRDRGSSLVVAVFSTNLLASLVDKILSGLLALVAVDVLATRQRKRLDQSSAQGSDQH</sequence>
<evidence type="ECO:0000256" key="2">
    <source>
        <dbReference type="SAM" id="Phobius"/>
    </source>
</evidence>
<proteinExistence type="predicted"/>
<gene>
    <name evidence="3" type="ORF">BJ980_003074</name>
</gene>
<feature type="transmembrane region" description="Helical" evidence="2">
    <location>
        <begin position="304"/>
        <end position="334"/>
    </location>
</feature>
<keyword evidence="2" id="KW-1133">Transmembrane helix</keyword>
<reference evidence="3 4" key="1">
    <citation type="submission" date="2020-07" db="EMBL/GenBank/DDBJ databases">
        <title>Sequencing the genomes of 1000 actinobacteria strains.</title>
        <authorList>
            <person name="Klenk H.-P."/>
        </authorList>
    </citation>
    <scope>NUCLEOTIDE SEQUENCE [LARGE SCALE GENOMIC DNA]</scope>
    <source>
        <strain evidence="3 4">DSM 23819</strain>
    </source>
</reference>
<dbReference type="RefSeq" id="WP_179503118.1">
    <property type="nucleotide sequence ID" value="NZ_JACCAA010000001.1"/>
</dbReference>